<organism evidence="1 2">
    <name type="scientific">Gloeobacter violaceus (strain ATCC 29082 / PCC 7421)</name>
    <dbReference type="NCBI Taxonomy" id="251221"/>
    <lineage>
        <taxon>Bacteria</taxon>
        <taxon>Bacillati</taxon>
        <taxon>Cyanobacteriota</taxon>
        <taxon>Cyanophyceae</taxon>
        <taxon>Gloeobacterales</taxon>
        <taxon>Gloeobacteraceae</taxon>
        <taxon>Gloeobacter</taxon>
    </lineage>
</organism>
<dbReference type="EMBL" id="BA000045">
    <property type="protein sequence ID" value="BAC90458.1"/>
    <property type="molecule type" value="Genomic_DNA"/>
</dbReference>
<reference evidence="1 2" key="1">
    <citation type="journal article" date="2003" name="DNA Res.">
        <title>Complete genome structure of Gloeobacter violaceus PCC 7421, a cyanobacterium that lacks thylakoids.</title>
        <authorList>
            <person name="Nakamura Y."/>
            <person name="Kaneko T."/>
            <person name="Sato S."/>
            <person name="Mimuro M."/>
            <person name="Miyashita H."/>
            <person name="Tsuchiya T."/>
            <person name="Sasamoto S."/>
            <person name="Watanabe A."/>
            <person name="Kawashima K."/>
            <person name="Kishida Y."/>
            <person name="Kiyokawa C."/>
            <person name="Kohara M."/>
            <person name="Matsumoto M."/>
            <person name="Matsuno A."/>
            <person name="Nakazaki N."/>
            <person name="Shimpo S."/>
            <person name="Takeuchi C."/>
            <person name="Yamada M."/>
            <person name="Tabata S."/>
        </authorList>
    </citation>
    <scope>NUCLEOTIDE SEQUENCE [LARGE SCALE GENOMIC DNA]</scope>
    <source>
        <strain evidence="2">ATCC 29082 / PCC 7421</strain>
    </source>
</reference>
<dbReference type="Proteomes" id="UP000000557">
    <property type="component" value="Chromosome"/>
</dbReference>
<dbReference type="KEGG" id="gvi:gsr2517"/>
<dbReference type="STRING" id="251221.gene:10760016"/>
<evidence type="ECO:0000313" key="1">
    <source>
        <dbReference type="EMBL" id="BAC90458.1"/>
    </source>
</evidence>
<evidence type="ECO:0000313" key="2">
    <source>
        <dbReference type="Proteomes" id="UP000000557"/>
    </source>
</evidence>
<proteinExistence type="predicted"/>
<name>Q7NHL8_GLOVI</name>
<dbReference type="InParanoid" id="Q7NHL8"/>
<protein>
    <submittedName>
        <fullName evidence="1">Gsr2517 protein</fullName>
    </submittedName>
</protein>
<sequence>MGIAFGFRLRAPEVGMFSPYAYYGNDIYKERSNVVSMAYLCRTASEASRFAKLRNDLCAPDSRGFGAACLLEYAVRLPGR</sequence>
<dbReference type="EnsemblBacteria" id="BAC90458">
    <property type="protein sequence ID" value="BAC90458"/>
    <property type="gene ID" value="BAC90458"/>
</dbReference>
<reference evidence="1 2" key="2">
    <citation type="journal article" date="2003" name="DNA Res.">
        <title>Complete genome structure of Gloeobacter violaceus PCC 7421, a cyanobacterium that lacks thylakoids (supplement).</title>
        <authorList>
            <person name="Nakamura Y."/>
            <person name="Kaneko T."/>
            <person name="Sato S."/>
            <person name="Mimuro M."/>
            <person name="Miyashita H."/>
            <person name="Tsuchiya T."/>
            <person name="Sasamoto S."/>
            <person name="Watanabe A."/>
            <person name="Kawashima K."/>
            <person name="Kishida Y."/>
            <person name="Kiyokawa C."/>
            <person name="Kohara M."/>
            <person name="Matsumoto M."/>
            <person name="Matsuno A."/>
            <person name="Nakazaki N."/>
            <person name="Shimpo S."/>
            <person name="Takeuchi C."/>
            <person name="Yamada M."/>
            <person name="Tabata S."/>
        </authorList>
    </citation>
    <scope>NUCLEOTIDE SEQUENCE [LARGE SCALE GENOMIC DNA]</scope>
    <source>
        <strain evidence="2">ATCC 29082 / PCC 7421</strain>
    </source>
</reference>
<dbReference type="HOGENOM" id="CLU_2584777_0_0_3"/>
<dbReference type="AlphaFoldDB" id="Q7NHL8"/>
<accession>Q7NHL8</accession>
<gene>
    <name evidence="1" type="ordered locus">gsr2517</name>
</gene>
<keyword evidence="2" id="KW-1185">Reference proteome</keyword>